<dbReference type="EMBL" id="CATOUU010000288">
    <property type="protein sequence ID" value="CAI9923629.1"/>
    <property type="molecule type" value="Genomic_DNA"/>
</dbReference>
<dbReference type="GO" id="GO:0005794">
    <property type="term" value="C:Golgi apparatus"/>
    <property type="evidence" value="ECO:0007669"/>
    <property type="project" value="TreeGrafter"/>
</dbReference>
<sequence>MRIGGILALLMAYILLIATFGQFCESKAVKKTSTLYKFYRFMLLPITLPFKPCGIDVPAKIQKQMWAMNNGRTYFVTVFYYILYFGSLFFVYATLVAPITIIFPRVNEEQARLEWIQYPTKQAAINFVPSFMVLITMLCHVSSLISFTTATLRDPNGEKNKDDFDEILYSALTCEDCKTERPARCSHCEQCNKCVNKRDHHCIWINQCVGRRNLFWFNVFLNSTAWACFFAGVINIATIIKIFTSSPSDEMNMFMLYQKKVFKLKIVLQWAITSMPLQFASGLMHLLISLMLIPFGTVHIMQALQNQTTLEKTKKYYLKEGLKRLEWSFFKVEGVDKKEFNKLMKEKKAYLVQKYQAKLEKVQYEEQIYQVLDLKKALKEIDRYNWYSKGALSNLIEVIKDGFTK</sequence>
<name>A0AA86U5S6_9EUKA</name>
<gene>
    <name evidence="10" type="ORF">HINF_LOCUS11274</name>
    <name evidence="11" type="ORF">HINF_LOCUS26567</name>
    <name evidence="12" type="ORF">HINF_LOCUS63580</name>
    <name evidence="13" type="ORF">HINF_LOCUS67423</name>
</gene>
<comment type="catalytic activity">
    <reaction evidence="7">
        <text>L-cysteinyl-[protein] + hexadecanoyl-CoA = S-hexadecanoyl-L-cysteinyl-[protein] + CoA</text>
        <dbReference type="Rhea" id="RHEA:36683"/>
        <dbReference type="Rhea" id="RHEA-COMP:10131"/>
        <dbReference type="Rhea" id="RHEA-COMP:11032"/>
        <dbReference type="ChEBI" id="CHEBI:29950"/>
        <dbReference type="ChEBI" id="CHEBI:57287"/>
        <dbReference type="ChEBI" id="CHEBI:57379"/>
        <dbReference type="ChEBI" id="CHEBI:74151"/>
        <dbReference type="EC" id="2.3.1.225"/>
    </reaction>
</comment>
<organism evidence="11">
    <name type="scientific">Hexamita inflata</name>
    <dbReference type="NCBI Taxonomy" id="28002"/>
    <lineage>
        <taxon>Eukaryota</taxon>
        <taxon>Metamonada</taxon>
        <taxon>Diplomonadida</taxon>
        <taxon>Hexamitidae</taxon>
        <taxon>Hexamitinae</taxon>
        <taxon>Hexamita</taxon>
    </lineage>
</organism>
<dbReference type="AlphaFoldDB" id="A0AA86U5S6"/>
<evidence type="ECO:0000313" key="12">
    <source>
        <dbReference type="EMBL" id="CAL6087302.1"/>
    </source>
</evidence>
<evidence type="ECO:0000313" key="11">
    <source>
        <dbReference type="EMBL" id="CAI9938922.1"/>
    </source>
</evidence>
<evidence type="ECO:0000256" key="5">
    <source>
        <dbReference type="ARBA" id="ARBA00023136"/>
    </source>
</evidence>
<feature type="transmembrane region" description="Helical" evidence="7">
    <location>
        <begin position="124"/>
        <end position="147"/>
    </location>
</feature>
<dbReference type="EMBL" id="CAXDID020000400">
    <property type="protein sequence ID" value="CAL6087302.1"/>
    <property type="molecule type" value="Genomic_DNA"/>
</dbReference>
<accession>A0AA86U5S6</accession>
<reference evidence="11" key="1">
    <citation type="submission" date="2023-06" db="EMBL/GenBank/DDBJ databases">
        <authorList>
            <person name="Kurt Z."/>
        </authorList>
    </citation>
    <scope>NUCLEOTIDE SEQUENCE</scope>
</reference>
<dbReference type="GO" id="GO:0005783">
    <property type="term" value="C:endoplasmic reticulum"/>
    <property type="evidence" value="ECO:0007669"/>
    <property type="project" value="TreeGrafter"/>
</dbReference>
<dbReference type="PANTHER" id="PTHR22883">
    <property type="entry name" value="ZINC FINGER DHHC DOMAIN CONTAINING PROTEIN"/>
    <property type="match status" value="1"/>
</dbReference>
<evidence type="ECO:0000256" key="8">
    <source>
        <dbReference type="SAM" id="SignalP"/>
    </source>
</evidence>
<dbReference type="EMBL" id="CAXDID020000465">
    <property type="protein sequence ID" value="CAL6094340.1"/>
    <property type="molecule type" value="Genomic_DNA"/>
</dbReference>
<keyword evidence="2 7" id="KW-0808">Transferase</keyword>
<feature type="transmembrane region" description="Helical" evidence="7">
    <location>
        <begin position="78"/>
        <end position="103"/>
    </location>
</feature>
<evidence type="ECO:0000256" key="6">
    <source>
        <dbReference type="ARBA" id="ARBA00023315"/>
    </source>
</evidence>
<evidence type="ECO:0000313" key="13">
    <source>
        <dbReference type="EMBL" id="CAL6094340.1"/>
    </source>
</evidence>
<dbReference type="InterPro" id="IPR001594">
    <property type="entry name" value="Palmitoyltrfase_DHHC"/>
</dbReference>
<dbReference type="EC" id="2.3.1.225" evidence="7"/>
<dbReference type="GO" id="GO:0006612">
    <property type="term" value="P:protein targeting to membrane"/>
    <property type="evidence" value="ECO:0007669"/>
    <property type="project" value="TreeGrafter"/>
</dbReference>
<keyword evidence="14" id="KW-1185">Reference proteome</keyword>
<dbReference type="Pfam" id="PF01529">
    <property type="entry name" value="DHHC"/>
    <property type="match status" value="1"/>
</dbReference>
<keyword evidence="3 7" id="KW-0812">Transmembrane</keyword>
<dbReference type="EMBL" id="CATOUU010000659">
    <property type="protein sequence ID" value="CAI9938922.1"/>
    <property type="molecule type" value="Genomic_DNA"/>
</dbReference>
<comment type="similarity">
    <text evidence="7">Belongs to the DHHC palmitoyltransferase family.</text>
</comment>
<keyword evidence="8" id="KW-0732">Signal</keyword>
<feature type="signal peptide" evidence="8">
    <location>
        <begin position="1"/>
        <end position="26"/>
    </location>
</feature>
<comment type="domain">
    <text evidence="7">The DHHC domain is required for palmitoyltransferase activity.</text>
</comment>
<evidence type="ECO:0000256" key="4">
    <source>
        <dbReference type="ARBA" id="ARBA00022989"/>
    </source>
</evidence>
<dbReference type="Proteomes" id="UP001642409">
    <property type="component" value="Unassembled WGS sequence"/>
</dbReference>
<feature type="transmembrane region" description="Helical" evidence="7">
    <location>
        <begin position="261"/>
        <end position="280"/>
    </location>
</feature>
<keyword evidence="4 7" id="KW-1133">Transmembrane helix</keyword>
<dbReference type="GO" id="GO:0016020">
    <property type="term" value="C:membrane"/>
    <property type="evidence" value="ECO:0007669"/>
    <property type="project" value="UniProtKB-SubCell"/>
</dbReference>
<keyword evidence="5 7" id="KW-0472">Membrane</keyword>
<evidence type="ECO:0000256" key="3">
    <source>
        <dbReference type="ARBA" id="ARBA00022692"/>
    </source>
</evidence>
<dbReference type="GO" id="GO:0019706">
    <property type="term" value="F:protein-cysteine S-palmitoyltransferase activity"/>
    <property type="evidence" value="ECO:0007669"/>
    <property type="project" value="UniProtKB-EC"/>
</dbReference>
<feature type="transmembrane region" description="Helical" evidence="7">
    <location>
        <begin position="219"/>
        <end position="240"/>
    </location>
</feature>
<keyword evidence="6 7" id="KW-0012">Acyltransferase</keyword>
<dbReference type="InterPro" id="IPR039859">
    <property type="entry name" value="PFA4/ZDH16/20/ERF2-like"/>
</dbReference>
<evidence type="ECO:0000313" key="10">
    <source>
        <dbReference type="EMBL" id="CAI9923629.1"/>
    </source>
</evidence>
<evidence type="ECO:0000256" key="1">
    <source>
        <dbReference type="ARBA" id="ARBA00004141"/>
    </source>
</evidence>
<feature type="chain" id="PRO_5044705051" description="Palmitoyltransferase" evidence="8">
    <location>
        <begin position="27"/>
        <end position="405"/>
    </location>
</feature>
<evidence type="ECO:0000313" key="14">
    <source>
        <dbReference type="Proteomes" id="UP001642409"/>
    </source>
</evidence>
<proteinExistence type="inferred from homology"/>
<evidence type="ECO:0000259" key="9">
    <source>
        <dbReference type="Pfam" id="PF01529"/>
    </source>
</evidence>
<protein>
    <recommendedName>
        <fullName evidence="7">Palmitoyltransferase</fullName>
        <ecNumber evidence="7">2.3.1.225</ecNumber>
    </recommendedName>
</protein>
<reference evidence="12 14" key="2">
    <citation type="submission" date="2024-07" db="EMBL/GenBank/DDBJ databases">
        <authorList>
            <person name="Akdeniz Z."/>
        </authorList>
    </citation>
    <scope>NUCLEOTIDE SEQUENCE [LARGE SCALE GENOMIC DNA]</scope>
</reference>
<dbReference type="PROSITE" id="PS50216">
    <property type="entry name" value="DHHC"/>
    <property type="match status" value="1"/>
</dbReference>
<evidence type="ECO:0000256" key="7">
    <source>
        <dbReference type="RuleBase" id="RU079119"/>
    </source>
</evidence>
<comment type="caution">
    <text evidence="11">The sequence shown here is derived from an EMBL/GenBank/DDBJ whole genome shotgun (WGS) entry which is preliminary data.</text>
</comment>
<feature type="domain" description="Palmitoyltransferase DHHC" evidence="9">
    <location>
        <begin position="172"/>
        <end position="315"/>
    </location>
</feature>
<comment type="subcellular location">
    <subcellularLocation>
        <location evidence="1">Membrane</location>
        <topology evidence="1">Multi-pass membrane protein</topology>
    </subcellularLocation>
</comment>
<evidence type="ECO:0000256" key="2">
    <source>
        <dbReference type="ARBA" id="ARBA00022679"/>
    </source>
</evidence>